<dbReference type="InterPro" id="IPR046386">
    <property type="entry name" value="T4_sigma-like_factor"/>
</dbReference>
<evidence type="ECO:0000256" key="1">
    <source>
        <dbReference type="HAMAP-Rule" id="MF_04164"/>
    </source>
</evidence>
<dbReference type="GO" id="GO:0019086">
    <property type="term" value="P:late viral transcription"/>
    <property type="evidence" value="ECO:0007669"/>
    <property type="project" value="UniProtKB-UniRule"/>
</dbReference>
<dbReference type="EMBL" id="HM114315">
    <property type="protein sequence ID" value="ADJ19414.1"/>
    <property type="molecule type" value="Genomic_DNA"/>
</dbReference>
<sequence>MANYVDNKKLYEDICTWKQACYEAGQKVQMPNSIGDAIIDIARGFSSFHKFSRYTEDWKEEMVGDAIEIVVKYLDRFDETKYKNPHAYITMICNNCFIQRITQEKKQAATKYSYFVHNVYDSRDPEMASMADEDFIQDIYDKMQKFETSLNKKANNQIENLPDTSLSFLFEEENESTD</sequence>
<comment type="similarity">
    <text evidence="1">Belongs to the Tevenvirinae RNA polymerase sigma-like factor family.</text>
</comment>
<accession>D9I633</accession>
<dbReference type="RefSeq" id="YP_004300680.1">
    <property type="nucleotide sequence ID" value="NC_015250.1"/>
</dbReference>
<dbReference type="GO" id="GO:0003677">
    <property type="term" value="F:DNA binding"/>
    <property type="evidence" value="ECO:0007669"/>
    <property type="project" value="UniProtKB-UniRule"/>
</dbReference>
<comment type="function">
    <text evidence="1">Plays a role in the transcription of the viral late genes by acting as a late promoter recognition subunit. Associates with host RNA polymerase (RNAP) core and thus replaces the host sigma-70/rpoD subunit in the complex. May also play a role in DNA packaging by interacting with the terminase subunit gp17.</text>
</comment>
<keyword evidence="1" id="KW-0804">Transcription</keyword>
<feature type="site" description="Interaction with host RNAP" evidence="1">
    <location>
        <position position="68"/>
    </location>
</feature>
<keyword evidence="1" id="KW-0548">Nucleotidyltransferase</keyword>
<keyword evidence="1" id="KW-0945">Host-virus interaction</keyword>
<keyword evidence="1" id="KW-1195">Viral transcription</keyword>
<dbReference type="GO" id="GO:0016987">
    <property type="term" value="F:sigma factor activity"/>
    <property type="evidence" value="ECO:0007669"/>
    <property type="project" value="UniProtKB-UniRule"/>
</dbReference>
<keyword evidence="1" id="KW-0805">Transcription regulation</keyword>
<gene>
    <name evidence="2" type="primary">55</name>
    <name evidence="2" type="ORF">Acj133p099</name>
</gene>
<keyword evidence="1" id="KW-0238">DNA-binding</keyword>
<comment type="subunit">
    <text evidence="1">Interacts with the host RNA polymerase catalytic core formed by RpoA, RpoB, RpoC and RpoZ to form the RNAP-gp55 holoenzyme. Part of the transcription activation complex containing host RNAP, the viral RNA polymerase sigma-like factor, the late transcription coactivator, and the sliding clamp. Interacts with the terminase large subunit; this interaction may load the terminase onto DNA for packaging.</text>
</comment>
<keyword evidence="3" id="KW-1185">Reference proteome</keyword>
<organism evidence="2 3">
    <name type="scientific">Acinetobacter phage 133</name>
    <dbReference type="NCBI Taxonomy" id="2919552"/>
    <lineage>
        <taxon>Viruses</taxon>
        <taxon>Duplodnaviria</taxon>
        <taxon>Heunggongvirae</taxon>
        <taxon>Uroviricota</taxon>
        <taxon>Caudoviricetes</taxon>
        <taxon>Pantevenvirales</taxon>
        <taxon>Straboviridae</taxon>
        <taxon>Tevenvirinae</taxon>
        <taxon>Centumtrigintavirus</taxon>
        <taxon>Centumtrigintavirus cv133</taxon>
        <taxon>Acinetobacter virus 133</taxon>
    </lineage>
</organism>
<dbReference type="HAMAP" id="MF_04164">
    <property type="entry name" value="T4_Sigma_like_factor"/>
    <property type="match status" value="1"/>
</dbReference>
<dbReference type="Proteomes" id="UP000000330">
    <property type="component" value="Segment"/>
</dbReference>
<feature type="site" description="Interaction with host RNAP" evidence="1">
    <location>
        <position position="65"/>
    </location>
</feature>
<keyword evidence="1" id="KW-0808">Transferase</keyword>
<proteinExistence type="inferred from homology"/>
<protein>
    <recommendedName>
        <fullName evidence="1">RNA polymerase sigma-like factor</fullName>
    </recommendedName>
    <alternativeName>
        <fullName evidence="1">Promoter specificity factor</fullName>
    </alternativeName>
</protein>
<evidence type="ECO:0000313" key="2">
    <source>
        <dbReference type="EMBL" id="ADJ19414.1"/>
    </source>
</evidence>
<evidence type="ECO:0000313" key="3">
    <source>
        <dbReference type="Proteomes" id="UP000000330"/>
    </source>
</evidence>
<name>D9I633_9CAUD</name>
<keyword evidence="1" id="KW-0731">Sigma factor</keyword>
<dbReference type="GO" id="GO:0016779">
    <property type="term" value="F:nucleotidyltransferase activity"/>
    <property type="evidence" value="ECO:0007669"/>
    <property type="project" value="UniProtKB-KW"/>
</dbReference>
<feature type="DNA-binding region" evidence="1">
    <location>
        <position position="105"/>
    </location>
</feature>
<feature type="site" description="Interaction with host RNAP" evidence="1">
    <location>
        <position position="61"/>
    </location>
</feature>
<dbReference type="KEGG" id="vg:10323086"/>
<dbReference type="GeneID" id="10323086"/>
<comment type="caution">
    <text evidence="1">Lacks conserved residue(s) required for the propagation of feature annotation.</text>
</comment>
<reference evidence="2 3" key="1">
    <citation type="journal article" date="2010" name="Virol. J.">
        <title>Genomes of the T4-related bacteriophages as windows on microbial genome evolution.</title>
        <authorList>
            <person name="Petrov V.M."/>
            <person name="Ratnayaka S."/>
            <person name="Nolan J.M."/>
            <person name="Miller E.S."/>
            <person name="Karam J.D."/>
        </authorList>
    </citation>
    <scope>NUCLEOTIDE SEQUENCE [LARGE SCALE GENOMIC DNA]</scope>
    <source>
        <strain evidence="2">Acj133</strain>
    </source>
</reference>